<dbReference type="InterPro" id="IPR010809">
    <property type="entry name" value="FliD_C"/>
</dbReference>
<dbReference type="InterPro" id="IPR003481">
    <property type="entry name" value="FliD_N"/>
</dbReference>
<evidence type="ECO:0000256" key="7">
    <source>
        <dbReference type="ARBA" id="ARBA00033192"/>
    </source>
</evidence>
<feature type="domain" description="Flagellar hook-associated protein 2 N-terminal" evidence="9">
    <location>
        <begin position="11"/>
        <end position="108"/>
    </location>
</feature>
<evidence type="ECO:0000256" key="5">
    <source>
        <dbReference type="ARBA" id="ARBA00023143"/>
    </source>
</evidence>
<evidence type="ECO:0000256" key="6">
    <source>
        <dbReference type="ARBA" id="ARBA00033074"/>
    </source>
</evidence>
<sequence length="1317" mass="136374">MASIESLGLGSGVLTTDLVDKIITAEKEGGELRLNNRQELVEAKITAYGEIKSLMSTMQASVNTLASPSEAGATKATSSNEDLLTVTTSSLADPGSYNIDVLNTAKSHSLATGTYTSFDEVVGTGSLTFSFGDITYDTNGDFVSQTANTSTPSKTLVIDESNRTLSGIRDAINNANMGVSASIINDGNGYRLLMSSTATGEENAMRIVAKDSSGNLLNSGLSALAFNEQQNGSGNLEQTSKGEDAQISVNGLTITRSSNAINEVIKGVTINLKGADVGNTVNVTVEADSDTLAENIQRFVDSYNELKQFADDLSSYDADKQQAGLLLGDSTMRTIQNQIRAMISQPIEGLTGTAYRSLTELGVNTDKNNNFLLEFDQSIFKTAMTAERSSIVSILAKSGSTTDGQITYVNDSINSKPGTYDVEITQVATQAKYESGKLALLDFASPVTIDESNNSFGINVNGKNASVTLTSGDYATGEDLAREIALQINSDATLVKSAYSVSVDYSATNKNFAITSNKYGADSQVFITSVSGNTANTLGFSTLGSGTYEGINLTTLNADAFLGQGASTQIGTRPVDSNKGVDFATNNATFSLNVDGGGPVAVNVSLSSLGVDLNGDGTFGDRKDTLQSIQTAIDATALNGQVVASFDDNGYLQFETSGVGAAKSIEITGIGATTSDTILGLDGTQGVQANGKDPGLEFPAAVNFKVQVDGIESDTFVSITAGTYLTGNDLAAEIQTQLAATLGADVNFAGVVKGAETSTGTRDLSTNIDFPTTNAGFRLNVSGVEQDVLINTDSGDNIVDIQAALDTAFGAGVVTAALDGTGLKLSSVATGHNEFIEVVSDGSGAKSSSFADISTGFDFSQPAQNATFTLNLDGVDLAVDVNGDGTSGSNDAQSNLTVIQQAVDAALVASGQFAAGDITAAVDDSGQLYFESNSKDGVKTAGSFGSGATLSISNLGGTAATSLGISTETVSNGYDGVGISQSRTFGYDLDPVVNYNYDVENDTGSFSIQIGGEGTKIGFTELDADAIAFMGLQDVSVYSPTAPKGKDVAGKINGVEASGSGQFLRAVDGNVKASPGFYIGAEAADFSTPVTLDATNNTFKIKIDGVEAEVSLNQPATYISGSAMASALQTAINETSAFKDEGLSVKVEFTDDPTSFANNKFGIISNTTGSDSSVEISDISGEASNVFGFTRGIGDGERGKEASGAVDDASGLRIKVTGGAVGARGSLTYISGFGDQLKTILDGFLNSRDGLLTGKQNSLEDDLAVIDEDRAKLEARISAQETRLKSQFAYNDAIIQTINTTLDYLTQQFDAMNNSKK</sequence>
<dbReference type="GO" id="GO:0009424">
    <property type="term" value="C:bacterial-type flagellum hook"/>
    <property type="evidence" value="ECO:0007669"/>
    <property type="project" value="InterPro"/>
</dbReference>
<proteinExistence type="inferred from homology"/>
<feature type="domain" description="Flagellar hook-associated protein 2 C-terminal" evidence="10">
    <location>
        <begin position="1230"/>
        <end position="1299"/>
    </location>
</feature>
<evidence type="ECO:0000256" key="1">
    <source>
        <dbReference type="ARBA" id="ARBA00004365"/>
    </source>
</evidence>
<gene>
    <name evidence="11" type="ORF">MGWOODY_Tha2854</name>
</gene>
<dbReference type="PANTHER" id="PTHR30288">
    <property type="entry name" value="FLAGELLAR CAP/ASSEMBLY PROTEIN FLID"/>
    <property type="match status" value="1"/>
</dbReference>
<keyword evidence="11" id="KW-0969">Cilium</keyword>
<evidence type="ECO:0000313" key="11">
    <source>
        <dbReference type="EMBL" id="CUS41367.1"/>
    </source>
</evidence>
<feature type="coiled-coil region" evidence="8">
    <location>
        <begin position="1256"/>
        <end position="1283"/>
    </location>
</feature>
<evidence type="ECO:0000256" key="4">
    <source>
        <dbReference type="ARBA" id="ARBA00023054"/>
    </source>
</evidence>
<dbReference type="InterPro" id="IPR040026">
    <property type="entry name" value="FliD"/>
</dbReference>
<dbReference type="GO" id="GO:0009421">
    <property type="term" value="C:bacterial-type flagellum filament cap"/>
    <property type="evidence" value="ECO:0007669"/>
    <property type="project" value="InterPro"/>
</dbReference>
<evidence type="ECO:0000259" key="10">
    <source>
        <dbReference type="Pfam" id="PF07195"/>
    </source>
</evidence>
<comment type="similarity">
    <text evidence="2">Belongs to the FliD family.</text>
</comment>
<feature type="domain" description="Flagellar hook-associated protein 2 C-terminal" evidence="10">
    <location>
        <begin position="242"/>
        <end position="415"/>
    </location>
</feature>
<dbReference type="GO" id="GO:0007155">
    <property type="term" value="P:cell adhesion"/>
    <property type="evidence" value="ECO:0007669"/>
    <property type="project" value="InterPro"/>
</dbReference>
<comment type="subunit">
    <text evidence="3">Homopentamer.</text>
</comment>
<keyword evidence="5" id="KW-0975">Bacterial flagellum</keyword>
<keyword evidence="11" id="KW-0966">Cell projection</keyword>
<evidence type="ECO:0000256" key="3">
    <source>
        <dbReference type="ARBA" id="ARBA00011255"/>
    </source>
</evidence>
<dbReference type="Pfam" id="PF02465">
    <property type="entry name" value="FliD_N"/>
    <property type="match status" value="1"/>
</dbReference>
<dbReference type="PANTHER" id="PTHR30288:SF0">
    <property type="entry name" value="FLAGELLAR HOOK-ASSOCIATED PROTEIN 2"/>
    <property type="match status" value="1"/>
</dbReference>
<evidence type="ECO:0000259" key="9">
    <source>
        <dbReference type="Pfam" id="PF02465"/>
    </source>
</evidence>
<name>A0A160TDN2_9ZZZZ</name>
<keyword evidence="4 8" id="KW-0175">Coiled coil</keyword>
<dbReference type="EMBL" id="CZQC01000040">
    <property type="protein sequence ID" value="CUS41367.1"/>
    <property type="molecule type" value="Genomic_DNA"/>
</dbReference>
<evidence type="ECO:0000256" key="8">
    <source>
        <dbReference type="SAM" id="Coils"/>
    </source>
</evidence>
<evidence type="ECO:0000256" key="2">
    <source>
        <dbReference type="ARBA" id="ARBA00009764"/>
    </source>
</evidence>
<accession>A0A160TDN2</accession>
<protein>
    <recommendedName>
        <fullName evidence="7">Filament cap protein</fullName>
    </recommendedName>
    <alternativeName>
        <fullName evidence="6">Flagellar cap protein</fullName>
    </alternativeName>
</protein>
<organism evidence="11">
    <name type="scientific">hydrothermal vent metagenome</name>
    <dbReference type="NCBI Taxonomy" id="652676"/>
    <lineage>
        <taxon>unclassified sequences</taxon>
        <taxon>metagenomes</taxon>
        <taxon>ecological metagenomes</taxon>
    </lineage>
</organism>
<comment type="subcellular location">
    <subcellularLocation>
        <location evidence="1">Bacterial flagellum</location>
    </subcellularLocation>
</comment>
<keyword evidence="11" id="KW-0282">Flagellum</keyword>
<dbReference type="Pfam" id="PF07195">
    <property type="entry name" value="FliD_C"/>
    <property type="match status" value="2"/>
</dbReference>
<reference evidence="11" key="1">
    <citation type="submission" date="2015-10" db="EMBL/GenBank/DDBJ databases">
        <authorList>
            <person name="Gilbert D.G."/>
        </authorList>
    </citation>
    <scope>NUCLEOTIDE SEQUENCE</scope>
</reference>
<dbReference type="GO" id="GO:0071973">
    <property type="term" value="P:bacterial-type flagellum-dependent cell motility"/>
    <property type="evidence" value="ECO:0007669"/>
    <property type="project" value="TreeGrafter"/>
</dbReference>